<dbReference type="Proteomes" id="UP000481861">
    <property type="component" value="Unassembled WGS sequence"/>
</dbReference>
<accession>A0A7C8HZX0</accession>
<dbReference type="OrthoDB" id="5425247at2759"/>
<reference evidence="1 2" key="1">
    <citation type="submission" date="2020-01" db="EMBL/GenBank/DDBJ databases">
        <authorList>
            <consortium name="DOE Joint Genome Institute"/>
            <person name="Haridas S."/>
            <person name="Albert R."/>
            <person name="Binder M."/>
            <person name="Bloem J."/>
            <person name="Labutti K."/>
            <person name="Salamov A."/>
            <person name="Andreopoulos B."/>
            <person name="Baker S.E."/>
            <person name="Barry K."/>
            <person name="Bills G."/>
            <person name="Bluhm B.H."/>
            <person name="Cannon C."/>
            <person name="Castanera R."/>
            <person name="Culley D.E."/>
            <person name="Daum C."/>
            <person name="Ezra D."/>
            <person name="Gonzalez J.B."/>
            <person name="Henrissat B."/>
            <person name="Kuo A."/>
            <person name="Liang C."/>
            <person name="Lipzen A."/>
            <person name="Lutzoni F."/>
            <person name="Magnuson J."/>
            <person name="Mondo S."/>
            <person name="Nolan M."/>
            <person name="Ohm R."/>
            <person name="Pangilinan J."/>
            <person name="Park H.-J.H."/>
            <person name="Ramirez L."/>
            <person name="Alfaro M."/>
            <person name="Sun H."/>
            <person name="Tritt A."/>
            <person name="Yoshinaga Y."/>
            <person name="Zwiers L.-H.L."/>
            <person name="Turgeon B.G."/>
            <person name="Goodwin S.B."/>
            <person name="Spatafora J.W."/>
            <person name="Crous P.W."/>
            <person name="Grigoriev I.V."/>
        </authorList>
    </citation>
    <scope>NUCLEOTIDE SEQUENCE [LARGE SCALE GENOMIC DNA]</scope>
    <source>
        <strain evidence="1 2">CBS 611.86</strain>
    </source>
</reference>
<evidence type="ECO:0000313" key="2">
    <source>
        <dbReference type="Proteomes" id="UP000481861"/>
    </source>
</evidence>
<sequence length="460" mass="50380">MSSIVSGIAAPSNLPLDHVNFDLYGATPNQHVFLPKTMYDQMRAGDFSGMIDAEQKQNEDMQPIFDSISEATDNGQPAFNVVTDPQGRQYNLQSTDQGALWILVEQSHAKRDVPAEDQENQTTIINPTVTIGTYSKNAEVSYFSVSSIPGDFEQITALALGAVIGSTMAKWITMPVIERAALEAGLVSAKQKWKDSVKTLNKNPHAEWLEKAEDDAWEELSAVRAKLLPLEDGGAMDAVIGRLAIYPGLVSGVASFSLATAAFIVFDLVWNNFISQDYYLETKVFNFDDKRSWNVSDWYHDNGIVAGSTLWYPTVLPPPVKAMPNPFGGPPIPAEYVSATTVSYLYQNSFTVFDGLGAVMRVATENDPSIGFGMGYDIQRFEDNLIGLSAGPPTDLKVWYHDGSNWAEKGSLNRTIELLDTPEHLNITGVTDALSGAKDNTYRYYVSIGEAKGYVPTPSA</sequence>
<name>A0A7C8HZX0_9PLEO</name>
<protein>
    <submittedName>
        <fullName evidence="1">Uncharacterized protein</fullName>
    </submittedName>
</protein>
<gene>
    <name evidence="1" type="ORF">BDV95DRAFT_612894</name>
</gene>
<dbReference type="EMBL" id="JAADJZ010000036">
    <property type="protein sequence ID" value="KAF2865106.1"/>
    <property type="molecule type" value="Genomic_DNA"/>
</dbReference>
<keyword evidence="2" id="KW-1185">Reference proteome</keyword>
<evidence type="ECO:0000313" key="1">
    <source>
        <dbReference type="EMBL" id="KAF2865106.1"/>
    </source>
</evidence>
<proteinExistence type="predicted"/>
<comment type="caution">
    <text evidence="1">The sequence shown here is derived from an EMBL/GenBank/DDBJ whole genome shotgun (WGS) entry which is preliminary data.</text>
</comment>
<organism evidence="1 2">
    <name type="scientific">Massariosphaeria phaeospora</name>
    <dbReference type="NCBI Taxonomy" id="100035"/>
    <lineage>
        <taxon>Eukaryota</taxon>
        <taxon>Fungi</taxon>
        <taxon>Dikarya</taxon>
        <taxon>Ascomycota</taxon>
        <taxon>Pezizomycotina</taxon>
        <taxon>Dothideomycetes</taxon>
        <taxon>Pleosporomycetidae</taxon>
        <taxon>Pleosporales</taxon>
        <taxon>Pleosporales incertae sedis</taxon>
        <taxon>Massariosphaeria</taxon>
    </lineage>
</organism>
<dbReference type="AlphaFoldDB" id="A0A7C8HZX0"/>